<evidence type="ECO:0000313" key="2">
    <source>
        <dbReference type="EMBL" id="AOR22854.1"/>
    </source>
</evidence>
<dbReference type="OrthoDB" id="1936994at2"/>
<dbReference type="InterPro" id="IPR041033">
    <property type="entry name" value="SpaA_PFL_dom_1"/>
</dbReference>
<reference evidence="3" key="1">
    <citation type="submission" date="2016-09" db="EMBL/GenBank/DDBJ databases">
        <title>Genomics of Clostridium taeniosporum, an organism which forms endospores with ribbon-like appendages.</title>
        <authorList>
            <person name="Walker J.R."/>
        </authorList>
    </citation>
    <scope>NUCLEOTIDE SEQUENCE [LARGE SCALE GENOMIC DNA]</scope>
    <source>
        <strain evidence="3">1/k</strain>
    </source>
</reference>
<evidence type="ECO:0000313" key="3">
    <source>
        <dbReference type="Proteomes" id="UP000094652"/>
    </source>
</evidence>
<dbReference type="STRING" id="394958.BGI42_03615"/>
<keyword evidence="3" id="KW-1185">Reference proteome</keyword>
<dbReference type="Gene3D" id="2.60.40.10">
    <property type="entry name" value="Immunoglobulins"/>
    <property type="match status" value="1"/>
</dbReference>
<dbReference type="Pfam" id="PF17802">
    <property type="entry name" value="SpaA"/>
    <property type="match status" value="1"/>
</dbReference>
<name>A0A1D7XHN2_9CLOT</name>
<dbReference type="SUPFAM" id="SSF49478">
    <property type="entry name" value="Cna protein B-type domain"/>
    <property type="match status" value="1"/>
</dbReference>
<dbReference type="AlphaFoldDB" id="A0A1D7XHN2"/>
<feature type="domain" description="SpaA-like prealbumin fold" evidence="1">
    <location>
        <begin position="180"/>
        <end position="259"/>
    </location>
</feature>
<dbReference type="EMBL" id="CP017253">
    <property type="protein sequence ID" value="AOR22854.1"/>
    <property type="molecule type" value="Genomic_DNA"/>
</dbReference>
<dbReference type="InterPro" id="IPR013783">
    <property type="entry name" value="Ig-like_fold"/>
</dbReference>
<evidence type="ECO:0000259" key="1">
    <source>
        <dbReference type="Pfam" id="PF17802"/>
    </source>
</evidence>
<accession>A0A1D7XHN2</accession>
<organism evidence="2 3">
    <name type="scientific">Clostridium taeniosporum</name>
    <dbReference type="NCBI Taxonomy" id="394958"/>
    <lineage>
        <taxon>Bacteria</taxon>
        <taxon>Bacillati</taxon>
        <taxon>Bacillota</taxon>
        <taxon>Clostridia</taxon>
        <taxon>Eubacteriales</taxon>
        <taxon>Clostridiaceae</taxon>
        <taxon>Clostridium</taxon>
    </lineage>
</organism>
<protein>
    <recommendedName>
        <fullName evidence="1">SpaA-like prealbumin fold domain-containing protein</fullName>
    </recommendedName>
</protein>
<proteinExistence type="predicted"/>
<dbReference type="Proteomes" id="UP000094652">
    <property type="component" value="Chromosome"/>
</dbReference>
<sequence>MGNDVNNSNSNMHINLSADGQKIKYYESDDDMCVFEILDDNSKFSNIDNNRINNNRDIDTPKYNFMKSVNNLPERNFNLIEDGEELFNKECDLLNENDIIDNCDLLKKDNDYKESTQKQKSFYENYESDIQKYHTLNKSKDNDFNYYNNPNYYNDFNYYDDECTDVDGKIIVLASINCDGKNKCLEGAKINLYRLNGVCPQFVESYLTDRQGKVEFKNLSEGCYRIIEIVNKNYFEKPKYIDWNEVNINKENTEAKVLVMNKLKKKCRRNFRCREY</sequence>
<dbReference type="KEGG" id="ctae:BGI42_03615"/>
<gene>
    <name evidence="2" type="ORF">BGI42_03615</name>
</gene>